<evidence type="ECO:0000256" key="5">
    <source>
        <dbReference type="PIRSR" id="PIRSR004869-50"/>
    </source>
</evidence>
<dbReference type="InterPro" id="IPR007197">
    <property type="entry name" value="rSAM"/>
</dbReference>
<protein>
    <submittedName>
        <fullName evidence="6">Radical SAM protein</fullName>
    </submittedName>
</protein>
<dbReference type="EMBL" id="CP117826">
    <property type="protein sequence ID" value="XCC63276.1"/>
    <property type="molecule type" value="Genomic_DNA"/>
</dbReference>
<proteinExistence type="predicted"/>
<evidence type="ECO:0000256" key="1">
    <source>
        <dbReference type="ARBA" id="ARBA00022691"/>
    </source>
</evidence>
<evidence type="ECO:0000256" key="2">
    <source>
        <dbReference type="ARBA" id="ARBA00022723"/>
    </source>
</evidence>
<dbReference type="SFLD" id="SFLDG01099">
    <property type="entry name" value="Uncharacterised_Radical_SAM_Su"/>
    <property type="match status" value="1"/>
</dbReference>
<feature type="binding site" evidence="5">
    <location>
        <position position="68"/>
    </location>
    <ligand>
        <name>[4Fe-4S] cluster</name>
        <dbReference type="ChEBI" id="CHEBI:49883"/>
        <note>4Fe-4S-S-AdoMet</note>
    </ligand>
</feature>
<feature type="binding site" evidence="5">
    <location>
        <position position="71"/>
    </location>
    <ligand>
        <name>[4Fe-4S] cluster</name>
        <dbReference type="ChEBI" id="CHEBI:49883"/>
        <note>4Fe-4S-S-AdoMet</note>
    </ligand>
</feature>
<comment type="cofactor">
    <cofactor evidence="5">
        <name>[4Fe-4S] cluster</name>
        <dbReference type="ChEBI" id="CHEBI:49883"/>
    </cofactor>
    <text evidence="5">Binds 1 [4Fe-4S] cluster. The cluster is coordinated with 3 cysteines and an exchangeable S-adenosyl-L-methionine.</text>
</comment>
<dbReference type="RefSeq" id="WP_079546857.1">
    <property type="nucleotide sequence ID" value="NZ_CP117826.1"/>
</dbReference>
<dbReference type="GO" id="GO:0051536">
    <property type="term" value="F:iron-sulfur cluster binding"/>
    <property type="evidence" value="ECO:0007669"/>
    <property type="project" value="UniProtKB-KW"/>
</dbReference>
<dbReference type="InterPro" id="IPR013785">
    <property type="entry name" value="Aldolase_TIM"/>
</dbReference>
<keyword evidence="2 5" id="KW-0479">Metal-binding</keyword>
<dbReference type="GO" id="GO:0003824">
    <property type="term" value="F:catalytic activity"/>
    <property type="evidence" value="ECO:0007669"/>
    <property type="project" value="InterPro"/>
</dbReference>
<evidence type="ECO:0000256" key="4">
    <source>
        <dbReference type="ARBA" id="ARBA00023014"/>
    </source>
</evidence>
<sequence>MAAGEALAHCTLCPHACGTNRLSGEKGACGMDARLRIARAALHFWEEPCISGTAGSGAVFFSGCPLHCVYCQNAEISEGRAGAVVSTRRLADIFLELQEKGAVNINLVTPTQYAVQIREALCDADKRGLSIPIVYNCGGYESVQALRMIESSIDIYLTDFKYMDRKLAGRFSHAEDYPLCAREALKEMVRQKAEAVFDETGMMKRGVIVRHLLLPGCLEDSKQVVRYLYETYGNDIYISLMRQYTPVHAENLPEELRRTVCTEEYEELVDYALALGVENGFLQEEGTASESFIPPFDLTGVLEKTRR</sequence>
<evidence type="ECO:0000256" key="3">
    <source>
        <dbReference type="ARBA" id="ARBA00023004"/>
    </source>
</evidence>
<keyword evidence="3 5" id="KW-0408">Iron</keyword>
<dbReference type="Gene3D" id="3.20.20.70">
    <property type="entry name" value="Aldolase class I"/>
    <property type="match status" value="1"/>
</dbReference>
<feature type="binding site" evidence="5">
    <location>
        <position position="64"/>
    </location>
    <ligand>
        <name>[4Fe-4S] cluster</name>
        <dbReference type="ChEBI" id="CHEBI:49883"/>
        <note>4Fe-4S-S-AdoMet</note>
    </ligand>
</feature>
<dbReference type="SFLD" id="SFLDS00029">
    <property type="entry name" value="Radical_SAM"/>
    <property type="match status" value="1"/>
</dbReference>
<dbReference type="GO" id="GO:0046872">
    <property type="term" value="F:metal ion binding"/>
    <property type="evidence" value="ECO:0007669"/>
    <property type="project" value="UniProtKB-KW"/>
</dbReference>
<dbReference type="AlphaFoldDB" id="A0AAU8ABZ6"/>
<dbReference type="PANTHER" id="PTHR43075:SF1">
    <property type="entry name" value="FORMATE LYASE ACTIVATING ENZYME, PUTATIVE (AFU_ORTHOLOGUE AFUA_2G15630)-RELATED"/>
    <property type="match status" value="1"/>
</dbReference>
<dbReference type="InterPro" id="IPR040085">
    <property type="entry name" value="MJ0674-like"/>
</dbReference>
<name>A0AAU8ABZ6_9FIRM</name>
<accession>A0AAU8ABZ6</accession>
<dbReference type="SUPFAM" id="SSF102114">
    <property type="entry name" value="Radical SAM enzymes"/>
    <property type="match status" value="1"/>
</dbReference>
<reference evidence="6" key="1">
    <citation type="submission" date="2023-02" db="EMBL/GenBank/DDBJ databases">
        <title>Gut commensal Christensenella minuta modulates host metabolism via a new class of secondary bile acids.</title>
        <authorList>
            <person name="Liu C."/>
        </authorList>
    </citation>
    <scope>NUCLEOTIDE SEQUENCE</scope>
    <source>
        <strain evidence="6">CA70</strain>
    </source>
</reference>
<dbReference type="PANTHER" id="PTHR43075">
    <property type="entry name" value="FORMATE LYASE ACTIVATING ENZYME, PUTATIVE (AFU_ORTHOLOGUE AFUA_2G15630)-RELATED"/>
    <property type="match status" value="1"/>
</dbReference>
<dbReference type="InterPro" id="IPR058240">
    <property type="entry name" value="rSAM_sf"/>
</dbReference>
<dbReference type="CDD" id="cd01335">
    <property type="entry name" value="Radical_SAM"/>
    <property type="match status" value="1"/>
</dbReference>
<evidence type="ECO:0000313" key="6">
    <source>
        <dbReference type="EMBL" id="XCC63276.1"/>
    </source>
</evidence>
<gene>
    <name evidence="6" type="ORF">PUP29_05015</name>
</gene>
<keyword evidence="4 5" id="KW-0411">Iron-sulfur</keyword>
<dbReference type="PIRSF" id="PIRSF004869">
    <property type="entry name" value="PflX_prd"/>
    <property type="match status" value="1"/>
</dbReference>
<dbReference type="Pfam" id="PF13353">
    <property type="entry name" value="Fer4_12"/>
    <property type="match status" value="1"/>
</dbReference>
<keyword evidence="1 5" id="KW-0949">S-adenosyl-L-methionine</keyword>
<organism evidence="6">
    <name type="scientific">Christensenella massiliensis</name>
    <dbReference type="NCBI Taxonomy" id="1805714"/>
    <lineage>
        <taxon>Bacteria</taxon>
        <taxon>Bacillati</taxon>
        <taxon>Bacillota</taxon>
        <taxon>Clostridia</taxon>
        <taxon>Christensenellales</taxon>
        <taxon>Christensenellaceae</taxon>
        <taxon>Christensenella</taxon>
    </lineage>
</organism>
<dbReference type="InterPro" id="IPR016431">
    <property type="entry name" value="Pyrv-formate_lyase-activ_prd"/>
</dbReference>